<dbReference type="EMBL" id="BK002158">
    <property type="protein sequence ID" value="DAA03003.1"/>
    <property type="molecule type" value="Genomic_DNA"/>
</dbReference>
<organism evidence="1">
    <name type="scientific">Drosophila melanogaster</name>
    <name type="common">Fruit fly</name>
    <dbReference type="NCBI Taxonomy" id="7227"/>
    <lineage>
        <taxon>Eukaryota</taxon>
        <taxon>Metazoa</taxon>
        <taxon>Ecdysozoa</taxon>
        <taxon>Arthropoda</taxon>
        <taxon>Hexapoda</taxon>
        <taxon>Insecta</taxon>
        <taxon>Pterygota</taxon>
        <taxon>Neoptera</taxon>
        <taxon>Endopterygota</taxon>
        <taxon>Diptera</taxon>
        <taxon>Brachycera</taxon>
        <taxon>Muscomorpha</taxon>
        <taxon>Ephydroidea</taxon>
        <taxon>Drosophilidae</taxon>
        <taxon>Drosophila</taxon>
        <taxon>Sophophora</taxon>
    </lineage>
</organism>
<reference evidence="1" key="1">
    <citation type="journal article" date="2003" name="Genome Biol.">
        <title>An integrated gene annotation and transcriptional profiling approach towards the full gene content of the Drosophila genome.</title>
        <authorList>
            <person name="Hild M."/>
            <person name="Beckmann B."/>
            <person name="Haas S.A."/>
            <person name="Koch B."/>
            <person name="Solovyev V."/>
            <person name="Busold C."/>
            <person name="Fellenberg K."/>
            <person name="Boutros M."/>
            <person name="Vingron M."/>
            <person name="Sauer F."/>
            <person name="Hoheisel J.D."/>
            <person name="Paro R."/>
        </authorList>
    </citation>
    <scope>NUCLEOTIDE SEQUENCE</scope>
</reference>
<sequence length="129" mass="15095">MGSNDCISRRLHRRWLGNRIDCPAKSSQVELSRIQAVFVAQEPLQLHLQRQLELQTRASHHTHHTIPHTTPQRFPLEKAPLAISPVVPRFHWNTQIGEVAVVRRQKPTWNVQQTVLQVHHEKYFQAKLQ</sequence>
<name>Q6IL58_DROME</name>
<evidence type="ECO:0000313" key="1">
    <source>
        <dbReference type="EMBL" id="DAA03003.1"/>
    </source>
</evidence>
<gene>
    <name evidence="1" type="ORF">HDC10296</name>
</gene>
<proteinExistence type="predicted"/>
<accession>Q6IL58</accession>
<protein>
    <submittedName>
        <fullName evidence="1">HDC10296</fullName>
    </submittedName>
</protein>
<dbReference type="AlphaFoldDB" id="Q6IL58"/>